<dbReference type="PANTHER" id="PTHR11695:SF294">
    <property type="entry name" value="RETICULON-4-INTERACTING PROTEIN 1, MITOCHONDRIAL"/>
    <property type="match status" value="1"/>
</dbReference>
<dbReference type="InterPro" id="IPR050700">
    <property type="entry name" value="YIM1/Zinc_Alcohol_DH_Fams"/>
</dbReference>
<dbReference type="EMBL" id="GU568002">
    <property type="protein sequence ID" value="ADI22955.1"/>
    <property type="molecule type" value="Genomic_DNA"/>
</dbReference>
<evidence type="ECO:0000313" key="3">
    <source>
        <dbReference type="EMBL" id="ADI22955.1"/>
    </source>
</evidence>
<dbReference type="SUPFAM" id="SSF51735">
    <property type="entry name" value="NAD(P)-binding Rossmann-fold domains"/>
    <property type="match status" value="1"/>
</dbReference>
<dbReference type="InterPro" id="IPR036291">
    <property type="entry name" value="NAD(P)-bd_dom_sf"/>
</dbReference>
<dbReference type="SMART" id="SM00829">
    <property type="entry name" value="PKS_ER"/>
    <property type="match status" value="1"/>
</dbReference>
<feature type="domain" description="Enoyl reductase (ER)" evidence="2">
    <location>
        <begin position="10"/>
        <end position="304"/>
    </location>
</feature>
<dbReference type="InterPro" id="IPR013154">
    <property type="entry name" value="ADH-like_N"/>
</dbReference>
<dbReference type="Pfam" id="PF08240">
    <property type="entry name" value="ADH_N"/>
    <property type="match status" value="1"/>
</dbReference>
<name>E7C681_9BACT</name>
<sequence length="308" mass="33090">MKAMVFEEIGGPLVYKEAPNPVPSSQEILVSIHAASVNPADYKVRSGFYPSSQNLQLPYILGRDFSGVVIELGADVSDFSIGDQVFGVLDAGHEGTYAEIVSEKAGIIAKKPNFLTHPEAAALALTGLTAIVSLDDTAELKAGEKILIQGGAGGVGSYAVQLAKYRKAHVIVTASPNNHEYMEKLGADEVIDYNSVDFREKVSDCDIVYDTVGGDVHLHSYDVLKSGGRMVYVAPQPENFQLPRIDVKVLRPKVARTRAHLERIIELAESGSVTAPAIEIMPLSAASAAQEKIKSRHVRGKIVLEPQG</sequence>
<dbReference type="Gene3D" id="3.40.50.720">
    <property type="entry name" value="NAD(P)-binding Rossmann-like Domain"/>
    <property type="match status" value="1"/>
</dbReference>
<dbReference type="PROSITE" id="PS01162">
    <property type="entry name" value="QOR_ZETA_CRYSTAL"/>
    <property type="match status" value="1"/>
</dbReference>
<protein>
    <submittedName>
        <fullName evidence="3">NADPH:quinone reductase and related Zn-dependent oxidoreductases</fullName>
    </submittedName>
</protein>
<evidence type="ECO:0000259" key="2">
    <source>
        <dbReference type="SMART" id="SM00829"/>
    </source>
</evidence>
<dbReference type="CDD" id="cd05289">
    <property type="entry name" value="MDR_like_2"/>
    <property type="match status" value="1"/>
</dbReference>
<keyword evidence="1" id="KW-0560">Oxidoreductase</keyword>
<evidence type="ECO:0000256" key="1">
    <source>
        <dbReference type="ARBA" id="ARBA00023002"/>
    </source>
</evidence>
<dbReference type="SUPFAM" id="SSF50129">
    <property type="entry name" value="GroES-like"/>
    <property type="match status" value="1"/>
</dbReference>
<dbReference type="InterPro" id="IPR011032">
    <property type="entry name" value="GroES-like_sf"/>
</dbReference>
<proteinExistence type="predicted"/>
<dbReference type="InterPro" id="IPR020843">
    <property type="entry name" value="ER"/>
</dbReference>
<accession>E7C681</accession>
<dbReference type="GO" id="GO:0008270">
    <property type="term" value="F:zinc ion binding"/>
    <property type="evidence" value="ECO:0007669"/>
    <property type="project" value="InterPro"/>
</dbReference>
<dbReference type="AlphaFoldDB" id="E7C681"/>
<reference evidence="3" key="1">
    <citation type="submission" date="2010-01" db="EMBL/GenBank/DDBJ databases">
        <title>Genome fragments of uncultured bacteria from the North Pacific subtropical Gyre.</title>
        <authorList>
            <person name="Pham V.D."/>
            <person name="Delong E.F."/>
        </authorList>
    </citation>
    <scope>NUCLEOTIDE SEQUENCE</scope>
</reference>
<organism evidence="3">
    <name type="scientific">uncultured nuHF2 cluster bacterium HF0500_39O04</name>
    <dbReference type="NCBI Taxonomy" id="723590"/>
    <lineage>
        <taxon>Bacteria</taxon>
        <taxon>environmental samples</taxon>
    </lineage>
</organism>
<dbReference type="PANTHER" id="PTHR11695">
    <property type="entry name" value="ALCOHOL DEHYDROGENASE RELATED"/>
    <property type="match status" value="1"/>
</dbReference>
<dbReference type="Gene3D" id="3.90.180.10">
    <property type="entry name" value="Medium-chain alcohol dehydrogenases, catalytic domain"/>
    <property type="match status" value="1"/>
</dbReference>
<dbReference type="InterPro" id="IPR002364">
    <property type="entry name" value="Quin_OxRdtase/zeta-crystal_CS"/>
</dbReference>
<dbReference type="Pfam" id="PF13602">
    <property type="entry name" value="ADH_zinc_N_2"/>
    <property type="match status" value="1"/>
</dbReference>
<dbReference type="GO" id="GO:0016491">
    <property type="term" value="F:oxidoreductase activity"/>
    <property type="evidence" value="ECO:0007669"/>
    <property type="project" value="UniProtKB-KW"/>
</dbReference>